<evidence type="ECO:0000256" key="2">
    <source>
        <dbReference type="ARBA" id="ARBA00008558"/>
    </source>
</evidence>
<dbReference type="GO" id="GO:0005975">
    <property type="term" value="P:carbohydrate metabolic process"/>
    <property type="evidence" value="ECO:0007669"/>
    <property type="project" value="InterPro"/>
</dbReference>
<dbReference type="Pfam" id="PF07221">
    <property type="entry name" value="GlcNAc_2-epim"/>
    <property type="match status" value="1"/>
</dbReference>
<evidence type="ECO:0000256" key="1">
    <source>
        <dbReference type="ARBA" id="ARBA00004878"/>
    </source>
</evidence>
<dbReference type="PANTHER" id="PTHR15108">
    <property type="entry name" value="N-ACYLGLUCOSAMINE-2-EPIMERASE"/>
    <property type="match status" value="1"/>
</dbReference>
<dbReference type="AlphaFoldDB" id="A0AA36AEX1"/>
<evidence type="ECO:0000313" key="12">
    <source>
        <dbReference type="Proteomes" id="UP001162480"/>
    </source>
</evidence>
<evidence type="ECO:0000256" key="5">
    <source>
        <dbReference type="ARBA" id="ARBA00023235"/>
    </source>
</evidence>
<proteinExistence type="inferred from homology"/>
<evidence type="ECO:0000256" key="3">
    <source>
        <dbReference type="ARBA" id="ARBA00013176"/>
    </source>
</evidence>
<dbReference type="Gene3D" id="1.50.10.10">
    <property type="match status" value="1"/>
</dbReference>
<evidence type="ECO:0000256" key="6">
    <source>
        <dbReference type="ARBA" id="ARBA00031608"/>
    </source>
</evidence>
<dbReference type="Proteomes" id="UP001162480">
    <property type="component" value="Chromosome 1"/>
</dbReference>
<dbReference type="EC" id="5.1.3.8" evidence="3"/>
<dbReference type="SUPFAM" id="SSF48208">
    <property type="entry name" value="Six-hairpin glycosidases"/>
    <property type="match status" value="1"/>
</dbReference>
<sequence>MFKRICNNDTEGKDDKDEYGNSKEVSAFHSMENIQDRIPEMAAKVSSELDRCIAFWLKHSHDENNGGFFTCLGRDGSIYDTTKYGWTQGRQVWTYAKLYNEFERFHREDIYNAAIKGAEFIRKHIKDPDTKRCAFSMTAEGKHIKIQRNIFSECFYVLGMSEMYQASKIETYKNEALEMMAKILYWTYEDSTDLGCSLLKSSGEVKTLAVPMMLLCLADQLITVNLDSDGTYSKLSERCSLEILKHIQRQGFVVLENISLEGEELPGSVGRLMNPGHAIEAGWFLLRYAVQTSNNSLKETALMSLIEQPFQTGWDKENGGLFYFLDANGLSPMQLEWNMKLWWPLCESMIAFLMAYKYTEKDHYLHTFATIFDYGITHFSDPDYGEWFGYLKQEGQVSQNFKGGMFKGKKTVLCCFNFREIDIDAILLWNDMVAVVGLQRIMSIATEGKTSKKAFFSIVLKYQHTTICITGEYSV</sequence>
<dbReference type="EMBL" id="OX597814">
    <property type="protein sequence ID" value="CAI9714840.1"/>
    <property type="molecule type" value="Genomic_DNA"/>
</dbReference>
<gene>
    <name evidence="11" type="ORF">OCTVUL_1B002134</name>
</gene>
<dbReference type="InterPro" id="IPR012341">
    <property type="entry name" value="6hp_glycosidase-like_sf"/>
</dbReference>
<evidence type="ECO:0000256" key="9">
    <source>
        <dbReference type="ARBA" id="ARBA00034243"/>
    </source>
</evidence>
<comment type="subunit">
    <text evidence="10">Homodimer. Forms a heterodimer with renin and inhibits its activity.</text>
</comment>
<comment type="catalytic activity">
    <reaction evidence="9">
        <text>an N-acyl-D-glucosamine = an N-acyl-D-mannosamine</text>
        <dbReference type="Rhea" id="RHEA:19033"/>
        <dbReference type="ChEBI" id="CHEBI:16062"/>
        <dbReference type="ChEBI" id="CHEBI:17274"/>
        <dbReference type="EC" id="5.1.3.8"/>
    </reaction>
    <physiologicalReaction direction="left-to-right" evidence="9">
        <dbReference type="Rhea" id="RHEA:19034"/>
    </physiologicalReaction>
    <physiologicalReaction direction="right-to-left" evidence="9">
        <dbReference type="Rhea" id="RHEA:19035"/>
    </physiologicalReaction>
</comment>
<keyword evidence="5" id="KW-0413">Isomerase</keyword>
<evidence type="ECO:0000256" key="7">
    <source>
        <dbReference type="ARBA" id="ARBA00031909"/>
    </source>
</evidence>
<evidence type="ECO:0000256" key="8">
    <source>
        <dbReference type="ARBA" id="ARBA00033215"/>
    </source>
</evidence>
<evidence type="ECO:0000256" key="10">
    <source>
        <dbReference type="ARBA" id="ARBA00046544"/>
    </source>
</evidence>
<evidence type="ECO:0000256" key="4">
    <source>
        <dbReference type="ARBA" id="ARBA00014959"/>
    </source>
</evidence>
<name>A0AA36AEX1_OCTVU</name>
<dbReference type="FunFam" id="1.50.10.10:FF:000021">
    <property type="entry name" value="N-acylglucosamine 2-epimerase"/>
    <property type="match status" value="1"/>
</dbReference>
<accession>A0AA36AEX1</accession>
<protein>
    <recommendedName>
        <fullName evidence="4">N-acylglucosamine 2-epimerase</fullName>
        <ecNumber evidence="3">5.1.3.8</ecNumber>
    </recommendedName>
    <alternativeName>
        <fullName evidence="8">GlcNAc 2-epimerase</fullName>
    </alternativeName>
    <alternativeName>
        <fullName evidence="6">N-acetyl-D-glucosamine 2-epimerase</fullName>
    </alternativeName>
    <alternativeName>
        <fullName evidence="7">Renin-binding protein</fullName>
    </alternativeName>
</protein>
<dbReference type="GO" id="GO:0050121">
    <property type="term" value="F:N-acylglucosamine 2-epimerase activity"/>
    <property type="evidence" value="ECO:0007669"/>
    <property type="project" value="UniProtKB-EC"/>
</dbReference>
<evidence type="ECO:0000313" key="11">
    <source>
        <dbReference type="EMBL" id="CAI9714840.1"/>
    </source>
</evidence>
<keyword evidence="12" id="KW-1185">Reference proteome</keyword>
<dbReference type="InterPro" id="IPR010819">
    <property type="entry name" value="AGE/CE"/>
</dbReference>
<comment type="pathway">
    <text evidence="1">Amino-sugar metabolism; N-acetylneuraminate degradation.</text>
</comment>
<reference evidence="11" key="1">
    <citation type="submission" date="2023-08" db="EMBL/GenBank/DDBJ databases">
        <authorList>
            <person name="Alioto T."/>
            <person name="Alioto T."/>
            <person name="Gomez Garrido J."/>
        </authorList>
    </citation>
    <scope>NUCLEOTIDE SEQUENCE</scope>
</reference>
<dbReference type="InterPro" id="IPR008928">
    <property type="entry name" value="6-hairpin_glycosidase_sf"/>
</dbReference>
<organism evidence="11 12">
    <name type="scientific">Octopus vulgaris</name>
    <name type="common">Common octopus</name>
    <dbReference type="NCBI Taxonomy" id="6645"/>
    <lineage>
        <taxon>Eukaryota</taxon>
        <taxon>Metazoa</taxon>
        <taxon>Spiralia</taxon>
        <taxon>Lophotrochozoa</taxon>
        <taxon>Mollusca</taxon>
        <taxon>Cephalopoda</taxon>
        <taxon>Coleoidea</taxon>
        <taxon>Octopodiformes</taxon>
        <taxon>Octopoda</taxon>
        <taxon>Incirrata</taxon>
        <taxon>Octopodidae</taxon>
        <taxon>Octopus</taxon>
    </lineage>
</organism>
<comment type="similarity">
    <text evidence="2">Belongs to the N-acylglucosamine 2-epimerase family.</text>
</comment>